<name>A0A8H4A880_GIGMA</name>
<gene>
    <name evidence="1" type="ORF">F8M41_002506</name>
</gene>
<accession>A0A8H4A880</accession>
<organism evidence="1 2">
    <name type="scientific">Gigaspora margarita</name>
    <dbReference type="NCBI Taxonomy" id="4874"/>
    <lineage>
        <taxon>Eukaryota</taxon>
        <taxon>Fungi</taxon>
        <taxon>Fungi incertae sedis</taxon>
        <taxon>Mucoromycota</taxon>
        <taxon>Glomeromycotina</taxon>
        <taxon>Glomeromycetes</taxon>
        <taxon>Diversisporales</taxon>
        <taxon>Gigasporaceae</taxon>
        <taxon>Gigaspora</taxon>
    </lineage>
</organism>
<comment type="caution">
    <text evidence="1">The sequence shown here is derived from an EMBL/GenBank/DDBJ whole genome shotgun (WGS) entry which is preliminary data.</text>
</comment>
<keyword evidence="2" id="KW-1185">Reference proteome</keyword>
<evidence type="ECO:0000313" key="2">
    <source>
        <dbReference type="Proteomes" id="UP000439903"/>
    </source>
</evidence>
<dbReference type="AlphaFoldDB" id="A0A8H4A880"/>
<reference evidence="1 2" key="1">
    <citation type="journal article" date="2019" name="Environ. Microbiol.">
        <title>At the nexus of three kingdoms: the genome of the mycorrhizal fungus Gigaspora margarita provides insights into plant, endobacterial and fungal interactions.</title>
        <authorList>
            <person name="Venice F."/>
            <person name="Ghignone S."/>
            <person name="Salvioli di Fossalunga A."/>
            <person name="Amselem J."/>
            <person name="Novero M."/>
            <person name="Xianan X."/>
            <person name="Sedzielewska Toro K."/>
            <person name="Morin E."/>
            <person name="Lipzen A."/>
            <person name="Grigoriev I.V."/>
            <person name="Henrissat B."/>
            <person name="Martin F.M."/>
            <person name="Bonfante P."/>
        </authorList>
    </citation>
    <scope>NUCLEOTIDE SEQUENCE [LARGE SCALE GENOMIC DNA]</scope>
    <source>
        <strain evidence="1 2">BEG34</strain>
    </source>
</reference>
<evidence type="ECO:0000313" key="1">
    <source>
        <dbReference type="EMBL" id="KAF0449317.1"/>
    </source>
</evidence>
<sequence>MKKAISDENNKSLEILNYEKYHKKIVEQLNNFKEFDKKALKINDFIHMINLTKELMNMNLKSTGASLNEINLVDKNDQNLFKLIEDYAKVARKFKEFHEGLSIFNKNNDLVLFNIQEELLTEVDEIRKHLTKKSKELGNILYLNKVDIKKKIDKDLHRIIRLKSVYDLTTELECIRSRLKLYDPTFIQKISDFCEKLAYKLKQNNDLVEIFREGESFIKNYCWNRIVKNLSEIGCLVNNFYRHIITKTYDKIEFEGMEKS</sequence>
<dbReference type="EMBL" id="WTPW01001213">
    <property type="protein sequence ID" value="KAF0449317.1"/>
    <property type="molecule type" value="Genomic_DNA"/>
</dbReference>
<protein>
    <submittedName>
        <fullName evidence="1">Uncharacterized protein</fullName>
    </submittedName>
</protein>
<proteinExistence type="predicted"/>
<dbReference type="Proteomes" id="UP000439903">
    <property type="component" value="Unassembled WGS sequence"/>
</dbReference>
<dbReference type="OrthoDB" id="2402195at2759"/>